<feature type="non-terminal residue" evidence="1">
    <location>
        <position position="1"/>
    </location>
</feature>
<name>A0A0F9AGZ9_9ZZZZ</name>
<evidence type="ECO:0000313" key="1">
    <source>
        <dbReference type="EMBL" id="KKK77814.1"/>
    </source>
</evidence>
<dbReference type="AlphaFoldDB" id="A0A0F9AGZ9"/>
<accession>A0A0F9AGZ9</accession>
<proteinExistence type="predicted"/>
<organism evidence="1">
    <name type="scientific">marine sediment metagenome</name>
    <dbReference type="NCBI Taxonomy" id="412755"/>
    <lineage>
        <taxon>unclassified sequences</taxon>
        <taxon>metagenomes</taxon>
        <taxon>ecological metagenomes</taxon>
    </lineage>
</organism>
<gene>
    <name evidence="1" type="ORF">LCGC14_2849810</name>
</gene>
<reference evidence="1" key="1">
    <citation type="journal article" date="2015" name="Nature">
        <title>Complex archaea that bridge the gap between prokaryotes and eukaryotes.</title>
        <authorList>
            <person name="Spang A."/>
            <person name="Saw J.H."/>
            <person name="Jorgensen S.L."/>
            <person name="Zaremba-Niedzwiedzka K."/>
            <person name="Martijn J."/>
            <person name="Lind A.E."/>
            <person name="van Eijk R."/>
            <person name="Schleper C."/>
            <person name="Guy L."/>
            <person name="Ettema T.J."/>
        </authorList>
    </citation>
    <scope>NUCLEOTIDE SEQUENCE</scope>
</reference>
<dbReference type="EMBL" id="LAZR01054771">
    <property type="protein sequence ID" value="KKK77814.1"/>
    <property type="molecule type" value="Genomic_DNA"/>
</dbReference>
<protein>
    <submittedName>
        <fullName evidence="1">Uncharacterized protein</fullName>
    </submittedName>
</protein>
<sequence>HLGKREQAALRAAQKEGLPVGFKAGEKASQERAKTEILKLKKAQKMTEGRRKTAVELVKTFVEKENRGDFLKRVSVAKTPKDIEKITEAIEKGVLRAETKLAITNLKKAAKAISPKRMLPEFAETARKILDSIQIGKIRPETVVKNTELKEMAQQVLDTAREDSVAAFQAQQLLDELRGKTAKTFAINQLSVEAIDQITDTLIALRFQNEADTIAAKDENATEAVRRRKEIKKGVVEAPEVSESLGGKQLKKFKLFHDNLESVLDAVAGARPGTYDLWVKAKKASTEFIYDKLDKGVDDQIIHNEKARNIFRQILVDNNVTQKDILIWSMRPEDISLVKKALDIAIKPEAHTFTLKDAKGKATEFEFTTNELMSIFMHSRNSHNLSVLLNDGMDRFI</sequence>
<feature type="non-terminal residue" evidence="1">
    <location>
        <position position="397"/>
    </location>
</feature>
<comment type="caution">
    <text evidence="1">The sequence shown here is derived from an EMBL/GenBank/DDBJ whole genome shotgun (WGS) entry which is preliminary data.</text>
</comment>